<feature type="domain" description="Amidohydrolase-related" evidence="1">
    <location>
        <begin position="14"/>
        <end position="286"/>
    </location>
</feature>
<proteinExistence type="predicted"/>
<dbReference type="SUPFAM" id="SSF51556">
    <property type="entry name" value="Metallo-dependent hydrolases"/>
    <property type="match status" value="1"/>
</dbReference>
<protein>
    <submittedName>
        <fullName evidence="2">Amidohydrolase</fullName>
    </submittedName>
</protein>
<name>A0A533HZ21_PARDE</name>
<evidence type="ECO:0000313" key="3">
    <source>
        <dbReference type="Proteomes" id="UP000315344"/>
    </source>
</evidence>
<evidence type="ECO:0000313" key="2">
    <source>
        <dbReference type="EMBL" id="TKW63725.1"/>
    </source>
</evidence>
<keyword evidence="2" id="KW-0378">Hydrolase</keyword>
<dbReference type="InterPro" id="IPR052358">
    <property type="entry name" value="Aro_Compnd_Degr_Hydrolases"/>
</dbReference>
<dbReference type="PANTHER" id="PTHR35563">
    <property type="entry name" value="BARREL METAL-DEPENDENT HYDROLASE, PUTATIVE (AFU_ORTHOLOGUE AFUA_1G16240)-RELATED"/>
    <property type="match status" value="1"/>
</dbReference>
<accession>A0A533HZ21</accession>
<dbReference type="Gene3D" id="3.20.20.140">
    <property type="entry name" value="Metal-dependent hydrolases"/>
    <property type="match status" value="1"/>
</dbReference>
<organism evidence="2 3">
    <name type="scientific">Paracoccus denitrificans</name>
    <dbReference type="NCBI Taxonomy" id="266"/>
    <lineage>
        <taxon>Bacteria</taxon>
        <taxon>Pseudomonadati</taxon>
        <taxon>Pseudomonadota</taxon>
        <taxon>Alphaproteobacteria</taxon>
        <taxon>Rhodobacterales</taxon>
        <taxon>Paracoccaceae</taxon>
        <taxon>Paracoccus</taxon>
    </lineage>
</organism>
<dbReference type="AlphaFoldDB" id="A0A533HZ21"/>
<gene>
    <name evidence="2" type="ORF">DI616_19145</name>
</gene>
<evidence type="ECO:0000259" key="1">
    <source>
        <dbReference type="Pfam" id="PF04909"/>
    </source>
</evidence>
<dbReference type="InterPro" id="IPR006680">
    <property type="entry name" value="Amidohydro-rel"/>
</dbReference>
<comment type="caution">
    <text evidence="2">The sequence shown here is derived from an EMBL/GenBank/DDBJ whole genome shotgun (WGS) entry which is preliminary data.</text>
</comment>
<reference evidence="2 3" key="1">
    <citation type="journal article" date="2017" name="Nat. Commun.">
        <title>In situ click chemistry generation of cyclooxygenase-2 inhibitors.</title>
        <authorList>
            <person name="Bhardwaj A."/>
            <person name="Kaur J."/>
            <person name="Wuest M."/>
            <person name="Wuest F."/>
        </authorList>
    </citation>
    <scope>NUCLEOTIDE SEQUENCE [LARGE SCALE GENOMIC DNA]</scope>
    <source>
        <strain evidence="2">S2_012_000_R3_94</strain>
    </source>
</reference>
<dbReference type="Pfam" id="PF04909">
    <property type="entry name" value="Amidohydro_2"/>
    <property type="match status" value="1"/>
</dbReference>
<dbReference type="EMBL" id="VAFL01000029">
    <property type="protein sequence ID" value="TKW63725.1"/>
    <property type="molecule type" value="Genomic_DNA"/>
</dbReference>
<dbReference type="Proteomes" id="UP000315344">
    <property type="component" value="Unassembled WGS sequence"/>
</dbReference>
<dbReference type="PANTHER" id="PTHR35563:SF2">
    <property type="entry name" value="BARREL METAL-DEPENDENT HYDROLASE, PUTATIVE (AFU_ORTHOLOGUE AFUA_1G16240)-RELATED"/>
    <property type="match status" value="1"/>
</dbReference>
<sequence length="288" mass="31663">MADTPAVTIPAEAWDCHVHVFDPARFPYAEARDYTPAPASLDALRERLLREGVTNTVLVQPSVYGTDNRCLLWALRELGPNGRAVAVVDPDRVTDAELADLQAAGVVGMRVNLVASQARHADPFRRMAERLRGSGMFLQIFAPLTRILQQSKVLEAAGLPVVLDHFAGARASDGAEQLDALERLCRDAPVWVKLSADYRLDEDRAAQARLARDLVARLWAVMPERLIWGSDWPHTGGGADRAARAISQIEPFRKVDALAVPRLLAEAGLDAEARRQVLSINPTRLFAR</sequence>
<dbReference type="InterPro" id="IPR032466">
    <property type="entry name" value="Metal_Hydrolase"/>
</dbReference>
<dbReference type="GO" id="GO:0016787">
    <property type="term" value="F:hydrolase activity"/>
    <property type="evidence" value="ECO:0007669"/>
    <property type="project" value="UniProtKB-KW"/>
</dbReference>